<protein>
    <submittedName>
        <fullName evidence="2">Zinc finger, FYVE/PHD-type</fullName>
    </submittedName>
</protein>
<comment type="caution">
    <text evidence="2">The sequence shown here is derived from an EMBL/GenBank/DDBJ whole genome shotgun (WGS) entry which is preliminary data.</text>
</comment>
<dbReference type="AlphaFoldDB" id="A0A2U1PX14"/>
<keyword evidence="3" id="KW-1185">Reference proteome</keyword>
<accession>A0A2U1PX14</accession>
<reference evidence="2 3" key="1">
    <citation type="journal article" date="2018" name="Mol. Plant">
        <title>The genome of Artemisia annua provides insight into the evolution of Asteraceae family and artemisinin biosynthesis.</title>
        <authorList>
            <person name="Shen Q."/>
            <person name="Zhang L."/>
            <person name="Liao Z."/>
            <person name="Wang S."/>
            <person name="Yan T."/>
            <person name="Shi P."/>
            <person name="Liu M."/>
            <person name="Fu X."/>
            <person name="Pan Q."/>
            <person name="Wang Y."/>
            <person name="Lv Z."/>
            <person name="Lu X."/>
            <person name="Zhang F."/>
            <person name="Jiang W."/>
            <person name="Ma Y."/>
            <person name="Chen M."/>
            <person name="Hao X."/>
            <person name="Li L."/>
            <person name="Tang Y."/>
            <person name="Lv G."/>
            <person name="Zhou Y."/>
            <person name="Sun X."/>
            <person name="Brodelius P.E."/>
            <person name="Rose J.K.C."/>
            <person name="Tang K."/>
        </authorList>
    </citation>
    <scope>NUCLEOTIDE SEQUENCE [LARGE SCALE GENOMIC DNA]</scope>
    <source>
        <strain evidence="3">cv. Huhao1</strain>
        <tissue evidence="2">Leaf</tissue>
    </source>
</reference>
<sequence length="294" mass="31195">MQGLSNGGAGGNGSGCDPATDHLFVSSPVRAHFLQAYSDHYLPYAPVAALQHQHQNGQFEHSFLSRQNSSIQQGQVQGAQRVGTTPVNNSVVSSYGEEVEGANGVMVKANADILSSSMMTSNKENNLLIFTSTTRTEPVSAMDDCLPPDLHGKIAKWLKNHAHVENGIRASENNGGNSLVKSTPLRRTKTNIGMLKENSLKLSLKRSFGDDGVVVDEDKNGGDDVECSSQRQSGSGQVEGVVVSNGGTRVKSDLVNHVCLIAMNDGPDAMVHSGKSELALSRISSCIMLVAYAS</sequence>
<evidence type="ECO:0000313" key="2">
    <source>
        <dbReference type="EMBL" id="PWA90308.1"/>
    </source>
</evidence>
<feature type="compositionally biased region" description="Low complexity" evidence="1">
    <location>
        <begin position="228"/>
        <end position="240"/>
    </location>
</feature>
<dbReference type="Proteomes" id="UP000245207">
    <property type="component" value="Unassembled WGS sequence"/>
</dbReference>
<proteinExistence type="predicted"/>
<evidence type="ECO:0000313" key="3">
    <source>
        <dbReference type="Proteomes" id="UP000245207"/>
    </source>
</evidence>
<dbReference type="STRING" id="35608.A0A2U1PX14"/>
<feature type="region of interest" description="Disordered" evidence="1">
    <location>
        <begin position="219"/>
        <end position="240"/>
    </location>
</feature>
<dbReference type="EMBL" id="PKPP01000640">
    <property type="protein sequence ID" value="PWA90308.1"/>
    <property type="molecule type" value="Genomic_DNA"/>
</dbReference>
<gene>
    <name evidence="2" type="ORF">CTI12_AA059220</name>
</gene>
<evidence type="ECO:0000256" key="1">
    <source>
        <dbReference type="SAM" id="MobiDB-lite"/>
    </source>
</evidence>
<organism evidence="2 3">
    <name type="scientific">Artemisia annua</name>
    <name type="common">Sweet wormwood</name>
    <dbReference type="NCBI Taxonomy" id="35608"/>
    <lineage>
        <taxon>Eukaryota</taxon>
        <taxon>Viridiplantae</taxon>
        <taxon>Streptophyta</taxon>
        <taxon>Embryophyta</taxon>
        <taxon>Tracheophyta</taxon>
        <taxon>Spermatophyta</taxon>
        <taxon>Magnoliopsida</taxon>
        <taxon>eudicotyledons</taxon>
        <taxon>Gunneridae</taxon>
        <taxon>Pentapetalae</taxon>
        <taxon>asterids</taxon>
        <taxon>campanulids</taxon>
        <taxon>Asterales</taxon>
        <taxon>Asteraceae</taxon>
        <taxon>Asteroideae</taxon>
        <taxon>Anthemideae</taxon>
        <taxon>Artemisiinae</taxon>
        <taxon>Artemisia</taxon>
    </lineage>
</organism>
<name>A0A2U1PX14_ARTAN</name>